<evidence type="ECO:0000256" key="5">
    <source>
        <dbReference type="ARBA" id="ARBA00022598"/>
    </source>
</evidence>
<organism evidence="11 12">
    <name type="scientific">Staphylotrichum tortipilum</name>
    <dbReference type="NCBI Taxonomy" id="2831512"/>
    <lineage>
        <taxon>Eukaryota</taxon>
        <taxon>Fungi</taxon>
        <taxon>Dikarya</taxon>
        <taxon>Ascomycota</taxon>
        <taxon>Pezizomycotina</taxon>
        <taxon>Sordariomycetes</taxon>
        <taxon>Sordariomycetidae</taxon>
        <taxon>Sordariales</taxon>
        <taxon>Chaetomiaceae</taxon>
        <taxon>Staphylotrichum</taxon>
    </lineage>
</organism>
<dbReference type="GO" id="GO:0005739">
    <property type="term" value="C:mitochondrion"/>
    <property type="evidence" value="ECO:0007669"/>
    <property type="project" value="TreeGrafter"/>
</dbReference>
<evidence type="ECO:0000256" key="7">
    <source>
        <dbReference type="ARBA" id="ARBA00022741"/>
    </source>
</evidence>
<evidence type="ECO:0000259" key="10">
    <source>
        <dbReference type="Pfam" id="PF02698"/>
    </source>
</evidence>
<keyword evidence="12" id="KW-1185">Reference proteome</keyword>
<dbReference type="InterPro" id="IPR018109">
    <property type="entry name" value="Folylpolyglutamate_synth_CS"/>
</dbReference>
<keyword evidence="4" id="KW-0554">One-carbon metabolism</keyword>
<protein>
    <recommendedName>
        <fullName evidence="3">dihydrofolate synthase</fullName>
        <ecNumber evidence="3">6.3.2.12</ecNumber>
    </recommendedName>
</protein>
<comment type="similarity">
    <text evidence="2">Belongs to the folylpolyglutamate synthase family.</text>
</comment>
<evidence type="ECO:0000256" key="6">
    <source>
        <dbReference type="ARBA" id="ARBA00022723"/>
    </source>
</evidence>
<evidence type="ECO:0000256" key="4">
    <source>
        <dbReference type="ARBA" id="ARBA00022563"/>
    </source>
</evidence>
<evidence type="ECO:0000256" key="2">
    <source>
        <dbReference type="ARBA" id="ARBA00008276"/>
    </source>
</evidence>
<evidence type="ECO:0000256" key="8">
    <source>
        <dbReference type="ARBA" id="ARBA00022840"/>
    </source>
</evidence>
<proteinExistence type="inferred from homology"/>
<evidence type="ECO:0000256" key="1">
    <source>
        <dbReference type="ARBA" id="ARBA00005150"/>
    </source>
</evidence>
<dbReference type="AlphaFoldDB" id="A0AAN6MNB9"/>
<keyword evidence="5 11" id="KW-0436">Ligase</keyword>
<keyword evidence="6" id="KW-0479">Metal-binding</keyword>
<dbReference type="EC" id="6.3.2.12" evidence="3"/>
<dbReference type="FunFam" id="3.40.1190.10:FF:000010">
    <property type="entry name" value="Dihydrofolate synthetase"/>
    <property type="match status" value="1"/>
</dbReference>
<accession>A0AAN6MNB9</accession>
<keyword evidence="7" id="KW-0547">Nucleotide-binding</keyword>
<dbReference type="GO" id="GO:0005829">
    <property type="term" value="C:cytosol"/>
    <property type="evidence" value="ECO:0007669"/>
    <property type="project" value="TreeGrafter"/>
</dbReference>
<sequence>MIDLGLARVGRLVQHTPQTWKAIHVAGTNGKGSICAYLSAMLTASGLSHARFTSPHLIDRWDCIAVNGKPVSEAVFRDAEDVVKQRDQDGRVGATEFELLTATAFEIFHRQQVEYGVVEVGLGGKLDATNVLKHKAATVISKIGLDHQSFLGSTIEEIALQKAGIMCPGVPCVVDGSNQPSVLEVIEKNAAEVGAELHVPSTASVADAVAGEAFEPHQIQNLACAHLAFRLACPGHDRPLSQFLTAIKQMQWPGRLQKLDVGKVAGRPLQVLLDGAHNPQSAEVLTHYVSKHLRSGGKPVTWVLAATQGKDMDGIFGLLLQPGDRVAAVRFGPVDGMPWVKPADPADLLGLAARHGVDDAATYNAGDDIKGALTWVSQAAGDGPVVLAGSLYLVSGVLRLRITFCVCNTPTMAPSHLIVVCGHAIWLGGPKHGWGEAEWLIEGYKAGETPTFIAHIKAGVELLSRDENAVLVFSGAPTRPETPLSEAQSYHNLAVANGYFNLLPTTSTGVTSPRILLEERALDSYSNILFSLTLFWHYYSAWPRRLTIVSHGFKRDRLVGGHCAAIGFPGERVDFVGINPPGMDGALENQGEGGEGGDKAEARKGVQLAMGLWEGDPHGVGEELAGKRRGRNCWGVRQGLFLEEGEERRSGLEVRVLGDGSEALVEGRRRPWAREAGEGE</sequence>
<dbReference type="Pfam" id="PF02698">
    <property type="entry name" value="DUF218"/>
    <property type="match status" value="1"/>
</dbReference>
<dbReference type="GO" id="GO:0005524">
    <property type="term" value="F:ATP binding"/>
    <property type="evidence" value="ECO:0007669"/>
    <property type="project" value="UniProtKB-KW"/>
</dbReference>
<dbReference type="InterPro" id="IPR001645">
    <property type="entry name" value="Folylpolyglutamate_synth"/>
</dbReference>
<dbReference type="InterPro" id="IPR036615">
    <property type="entry name" value="Mur_ligase_C_dom_sf"/>
</dbReference>
<evidence type="ECO:0000256" key="3">
    <source>
        <dbReference type="ARBA" id="ARBA00013023"/>
    </source>
</evidence>
<keyword evidence="9" id="KW-0460">Magnesium</keyword>
<dbReference type="SUPFAM" id="SSF53244">
    <property type="entry name" value="MurD-like peptide ligases, peptide-binding domain"/>
    <property type="match status" value="1"/>
</dbReference>
<gene>
    <name evidence="11" type="ORF">C8A05DRAFT_43621</name>
</gene>
<dbReference type="EMBL" id="MU855469">
    <property type="protein sequence ID" value="KAK3903102.1"/>
    <property type="molecule type" value="Genomic_DNA"/>
</dbReference>
<dbReference type="SUPFAM" id="SSF53623">
    <property type="entry name" value="MurD-like peptide ligases, catalytic domain"/>
    <property type="match status" value="1"/>
</dbReference>
<evidence type="ECO:0000256" key="9">
    <source>
        <dbReference type="ARBA" id="ARBA00022842"/>
    </source>
</evidence>
<dbReference type="InterPro" id="IPR003848">
    <property type="entry name" value="DUF218"/>
</dbReference>
<dbReference type="Gene3D" id="3.40.1190.10">
    <property type="entry name" value="Mur-like, catalytic domain"/>
    <property type="match status" value="1"/>
</dbReference>
<feature type="domain" description="DUF218" evidence="10">
    <location>
        <begin position="418"/>
        <end position="558"/>
    </location>
</feature>
<evidence type="ECO:0000313" key="12">
    <source>
        <dbReference type="Proteomes" id="UP001303889"/>
    </source>
</evidence>
<dbReference type="GO" id="GO:0046872">
    <property type="term" value="F:metal ion binding"/>
    <property type="evidence" value="ECO:0007669"/>
    <property type="project" value="UniProtKB-KW"/>
</dbReference>
<dbReference type="PANTHER" id="PTHR11136:SF0">
    <property type="entry name" value="DIHYDROFOLATE SYNTHETASE-RELATED"/>
    <property type="match status" value="1"/>
</dbReference>
<dbReference type="FunFam" id="3.90.190.20:FF:000010">
    <property type="entry name" value="Dihydrofolate synthetase"/>
    <property type="match status" value="1"/>
</dbReference>
<dbReference type="Gene3D" id="3.90.190.20">
    <property type="entry name" value="Mur ligase, C-terminal domain"/>
    <property type="match status" value="1"/>
</dbReference>
<dbReference type="GO" id="GO:0006730">
    <property type="term" value="P:one-carbon metabolic process"/>
    <property type="evidence" value="ECO:0007669"/>
    <property type="project" value="UniProtKB-KW"/>
</dbReference>
<dbReference type="PANTHER" id="PTHR11136">
    <property type="entry name" value="FOLYLPOLYGLUTAMATE SYNTHASE-RELATED"/>
    <property type="match status" value="1"/>
</dbReference>
<dbReference type="PROSITE" id="PS01012">
    <property type="entry name" value="FOLYLPOLYGLU_SYNT_2"/>
    <property type="match status" value="1"/>
</dbReference>
<dbReference type="NCBIfam" id="TIGR01499">
    <property type="entry name" value="folC"/>
    <property type="match status" value="1"/>
</dbReference>
<reference evidence="11" key="1">
    <citation type="journal article" date="2023" name="Mol. Phylogenet. Evol.">
        <title>Genome-scale phylogeny and comparative genomics of the fungal order Sordariales.</title>
        <authorList>
            <person name="Hensen N."/>
            <person name="Bonometti L."/>
            <person name="Westerberg I."/>
            <person name="Brannstrom I.O."/>
            <person name="Guillou S."/>
            <person name="Cros-Aarteil S."/>
            <person name="Calhoun S."/>
            <person name="Haridas S."/>
            <person name="Kuo A."/>
            <person name="Mondo S."/>
            <person name="Pangilinan J."/>
            <person name="Riley R."/>
            <person name="LaButti K."/>
            <person name="Andreopoulos B."/>
            <person name="Lipzen A."/>
            <person name="Chen C."/>
            <person name="Yan M."/>
            <person name="Daum C."/>
            <person name="Ng V."/>
            <person name="Clum A."/>
            <person name="Steindorff A."/>
            <person name="Ohm R.A."/>
            <person name="Martin F."/>
            <person name="Silar P."/>
            <person name="Natvig D.O."/>
            <person name="Lalanne C."/>
            <person name="Gautier V."/>
            <person name="Ament-Velasquez S.L."/>
            <person name="Kruys A."/>
            <person name="Hutchinson M.I."/>
            <person name="Powell A.J."/>
            <person name="Barry K."/>
            <person name="Miller A.N."/>
            <person name="Grigoriev I.V."/>
            <person name="Debuchy R."/>
            <person name="Gladieux P."/>
            <person name="Hiltunen Thoren M."/>
            <person name="Johannesson H."/>
        </authorList>
    </citation>
    <scope>NUCLEOTIDE SEQUENCE</scope>
    <source>
        <strain evidence="11">CBS 103.79</strain>
    </source>
</reference>
<dbReference type="Proteomes" id="UP001303889">
    <property type="component" value="Unassembled WGS sequence"/>
</dbReference>
<dbReference type="InterPro" id="IPR036565">
    <property type="entry name" value="Mur-like_cat_sf"/>
</dbReference>
<name>A0AAN6MNB9_9PEZI</name>
<comment type="pathway">
    <text evidence="1">Cofactor biosynthesis; tetrahydrofolylpolyglutamate biosynthesis.</text>
</comment>
<reference evidence="11" key="2">
    <citation type="submission" date="2023-05" db="EMBL/GenBank/DDBJ databases">
        <authorList>
            <consortium name="Lawrence Berkeley National Laboratory"/>
            <person name="Steindorff A."/>
            <person name="Hensen N."/>
            <person name="Bonometti L."/>
            <person name="Westerberg I."/>
            <person name="Brannstrom I.O."/>
            <person name="Guillou S."/>
            <person name="Cros-Aarteil S."/>
            <person name="Calhoun S."/>
            <person name="Haridas S."/>
            <person name="Kuo A."/>
            <person name="Mondo S."/>
            <person name="Pangilinan J."/>
            <person name="Riley R."/>
            <person name="Labutti K."/>
            <person name="Andreopoulos B."/>
            <person name="Lipzen A."/>
            <person name="Chen C."/>
            <person name="Yanf M."/>
            <person name="Daum C."/>
            <person name="Ng V."/>
            <person name="Clum A."/>
            <person name="Ohm R."/>
            <person name="Martin F."/>
            <person name="Silar P."/>
            <person name="Natvig D."/>
            <person name="Lalanne C."/>
            <person name="Gautier V."/>
            <person name="Ament-Velasquez S.L."/>
            <person name="Kruys A."/>
            <person name="Hutchinson M.I."/>
            <person name="Powell A.J."/>
            <person name="Barry K."/>
            <person name="Miller A.N."/>
            <person name="Grigoriev I.V."/>
            <person name="Debuchy R."/>
            <person name="Gladieux P."/>
            <person name="Thoren M.H."/>
            <person name="Johannesson H."/>
        </authorList>
    </citation>
    <scope>NUCLEOTIDE SEQUENCE</scope>
    <source>
        <strain evidence="11">CBS 103.79</strain>
    </source>
</reference>
<dbReference type="GO" id="GO:0008841">
    <property type="term" value="F:dihydrofolate synthase activity"/>
    <property type="evidence" value="ECO:0007669"/>
    <property type="project" value="UniProtKB-EC"/>
</dbReference>
<dbReference type="CDD" id="cd06259">
    <property type="entry name" value="YdcF-like"/>
    <property type="match status" value="1"/>
</dbReference>
<keyword evidence="8" id="KW-0067">ATP-binding</keyword>
<evidence type="ECO:0000313" key="11">
    <source>
        <dbReference type="EMBL" id="KAK3903102.1"/>
    </source>
</evidence>
<comment type="caution">
    <text evidence="11">The sequence shown here is derived from an EMBL/GenBank/DDBJ whole genome shotgun (WGS) entry which is preliminary data.</text>
</comment>
<dbReference type="GO" id="GO:0004326">
    <property type="term" value="F:tetrahydrofolylpolyglutamate synthase activity"/>
    <property type="evidence" value="ECO:0007669"/>
    <property type="project" value="InterPro"/>
</dbReference>